<proteinExistence type="predicted"/>
<keyword evidence="1" id="KW-0812">Transmembrane</keyword>
<keyword evidence="1" id="KW-0472">Membrane</keyword>
<evidence type="ECO:0000313" key="3">
    <source>
        <dbReference type="Proteomes" id="UP001430953"/>
    </source>
</evidence>
<protein>
    <submittedName>
        <fullName evidence="2">Uncharacterized protein</fullName>
    </submittedName>
</protein>
<evidence type="ECO:0000256" key="1">
    <source>
        <dbReference type="SAM" id="Phobius"/>
    </source>
</evidence>
<feature type="transmembrane region" description="Helical" evidence="1">
    <location>
        <begin position="65"/>
        <end position="81"/>
    </location>
</feature>
<dbReference type="Proteomes" id="UP001430953">
    <property type="component" value="Unassembled WGS sequence"/>
</dbReference>
<accession>A0AAW2GVP3</accession>
<sequence length="86" mass="10827">MVHRVPFERRPIKRDINHSARENHIILMHRYIYARSCQRYTNYTSRYMSMHVTHMRKQKYTRRNTRSYVVWLIYTFVRGLFKICSR</sequence>
<keyword evidence="3" id="KW-1185">Reference proteome</keyword>
<gene>
    <name evidence="2" type="ORF">PUN28_002701</name>
</gene>
<comment type="caution">
    <text evidence="2">The sequence shown here is derived from an EMBL/GenBank/DDBJ whole genome shotgun (WGS) entry which is preliminary data.</text>
</comment>
<dbReference type="EMBL" id="JADYXP020000002">
    <property type="protein sequence ID" value="KAL0131359.1"/>
    <property type="molecule type" value="Genomic_DNA"/>
</dbReference>
<organism evidence="2 3">
    <name type="scientific">Cardiocondyla obscurior</name>
    <dbReference type="NCBI Taxonomy" id="286306"/>
    <lineage>
        <taxon>Eukaryota</taxon>
        <taxon>Metazoa</taxon>
        <taxon>Ecdysozoa</taxon>
        <taxon>Arthropoda</taxon>
        <taxon>Hexapoda</taxon>
        <taxon>Insecta</taxon>
        <taxon>Pterygota</taxon>
        <taxon>Neoptera</taxon>
        <taxon>Endopterygota</taxon>
        <taxon>Hymenoptera</taxon>
        <taxon>Apocrita</taxon>
        <taxon>Aculeata</taxon>
        <taxon>Formicoidea</taxon>
        <taxon>Formicidae</taxon>
        <taxon>Myrmicinae</taxon>
        <taxon>Cardiocondyla</taxon>
    </lineage>
</organism>
<reference evidence="2 3" key="1">
    <citation type="submission" date="2023-03" db="EMBL/GenBank/DDBJ databases">
        <title>High recombination rates correlate with genetic variation in Cardiocondyla obscurior ants.</title>
        <authorList>
            <person name="Errbii M."/>
        </authorList>
    </citation>
    <scope>NUCLEOTIDE SEQUENCE [LARGE SCALE GENOMIC DNA]</scope>
    <source>
        <strain evidence="2">Alpha-2009</strain>
        <tissue evidence="2">Whole body</tissue>
    </source>
</reference>
<evidence type="ECO:0000313" key="2">
    <source>
        <dbReference type="EMBL" id="KAL0131359.1"/>
    </source>
</evidence>
<keyword evidence="1" id="KW-1133">Transmembrane helix</keyword>
<dbReference type="AlphaFoldDB" id="A0AAW2GVP3"/>
<name>A0AAW2GVP3_9HYME</name>